<reference evidence="1 2" key="1">
    <citation type="submission" date="2019-05" db="EMBL/GenBank/DDBJ databases">
        <authorList>
            <person name="Hammer B.W."/>
            <person name="Collado J."/>
            <person name="Fitzgerald H.N."/>
            <person name="Graziano A."/>
            <person name="Haggerty C.V."/>
            <person name="Kim S."/>
            <person name="Ogunsemowo I.H."/>
            <person name="Reddy N."/>
            <person name="Butela K.A."/>
            <person name="Garlena R.A."/>
            <person name="Russell D.A."/>
            <person name="Pope W.H."/>
            <person name="Jacobs-Sera D."/>
            <person name="Hatfull G.F."/>
        </authorList>
    </citation>
    <scope>NUCLEOTIDE SEQUENCE [LARGE SCALE GENOMIC DNA]</scope>
</reference>
<dbReference type="RefSeq" id="YP_010102971.1">
    <property type="nucleotide sequence ID" value="NC_055804.1"/>
</dbReference>
<keyword evidence="2" id="KW-1185">Reference proteome</keyword>
<protein>
    <submittedName>
        <fullName evidence="1">Uncharacterized protein</fullName>
    </submittedName>
</protein>
<dbReference type="Proteomes" id="UP000318284">
    <property type="component" value="Segment"/>
</dbReference>
<name>A0A514DGW4_9CAUD</name>
<gene>
    <name evidence="1" type="primary">57</name>
    <name evidence="1" type="ORF">SEA_BAKERY_57</name>
</gene>
<evidence type="ECO:0000313" key="2">
    <source>
        <dbReference type="Proteomes" id="UP000318284"/>
    </source>
</evidence>
<dbReference type="GeneID" id="65120825"/>
<dbReference type="EMBL" id="MK937603">
    <property type="protein sequence ID" value="QDH92842.1"/>
    <property type="molecule type" value="Genomic_DNA"/>
</dbReference>
<organism evidence="1 2">
    <name type="scientific">Gordonia phage Bakery</name>
    <dbReference type="NCBI Taxonomy" id="2591205"/>
    <lineage>
        <taxon>Viruses</taxon>
        <taxon>Duplodnaviria</taxon>
        <taxon>Heunggongvirae</taxon>
        <taxon>Uroviricota</taxon>
        <taxon>Caudoviricetes</taxon>
        <taxon>Stackebrandtviridae</taxon>
        <taxon>Frickvirinae</taxon>
        <taxon>Wizardvirus</taxon>
        <taxon>Wizardvirus bakery</taxon>
    </lineage>
</organism>
<accession>A0A514DGW4</accession>
<sequence length="45" mass="5444">MPRMFVDAYQLSQQDREAYEDYCENVAERRADDFVPVDDFDPIPW</sequence>
<evidence type="ECO:0000313" key="1">
    <source>
        <dbReference type="EMBL" id="QDH92842.1"/>
    </source>
</evidence>
<proteinExistence type="predicted"/>
<dbReference type="KEGG" id="vg:65120825"/>